<dbReference type="AlphaFoldDB" id="A0A559IDC2"/>
<evidence type="ECO:0000313" key="2">
    <source>
        <dbReference type="Proteomes" id="UP000318102"/>
    </source>
</evidence>
<dbReference type="EMBL" id="VNJK01000007">
    <property type="protein sequence ID" value="TVX85530.1"/>
    <property type="molecule type" value="Genomic_DNA"/>
</dbReference>
<sequence length="110" mass="12983">MSLKLKGNGLWESSRMMLPEHKEAIKLREGLYNRRKKPMLNEDNLEQLNHYIQESFENMQRITLQVFHPFEQISISGIIIGFDTVGRRIKIQCETIQWVKIVDILDAILD</sequence>
<evidence type="ECO:0000313" key="1">
    <source>
        <dbReference type="EMBL" id="TVX85530.1"/>
    </source>
</evidence>
<name>A0A559IDC2_9BACL</name>
<dbReference type="Pfam" id="PF08863">
    <property type="entry name" value="YolD"/>
    <property type="match status" value="1"/>
</dbReference>
<reference evidence="1 2" key="1">
    <citation type="submission" date="2019-07" db="EMBL/GenBank/DDBJ databases">
        <authorList>
            <person name="Kim J."/>
        </authorList>
    </citation>
    <scope>NUCLEOTIDE SEQUENCE [LARGE SCALE GENOMIC DNA]</scope>
    <source>
        <strain evidence="1 2">N4</strain>
    </source>
</reference>
<dbReference type="RefSeq" id="WP_144994989.1">
    <property type="nucleotide sequence ID" value="NZ_VNJK01000007.1"/>
</dbReference>
<comment type="caution">
    <text evidence="1">The sequence shown here is derived from an EMBL/GenBank/DDBJ whole genome shotgun (WGS) entry which is preliminary data.</text>
</comment>
<organism evidence="1 2">
    <name type="scientific">Paenibacillus agilis</name>
    <dbReference type="NCBI Taxonomy" id="3020863"/>
    <lineage>
        <taxon>Bacteria</taxon>
        <taxon>Bacillati</taxon>
        <taxon>Bacillota</taxon>
        <taxon>Bacilli</taxon>
        <taxon>Bacillales</taxon>
        <taxon>Paenibacillaceae</taxon>
        <taxon>Paenibacillus</taxon>
    </lineage>
</organism>
<gene>
    <name evidence="1" type="ORF">FPZ44_24545</name>
</gene>
<dbReference type="InterPro" id="IPR014962">
    <property type="entry name" value="YolD"/>
</dbReference>
<protein>
    <submittedName>
        <fullName evidence="1">YolD-like family protein</fullName>
    </submittedName>
</protein>
<dbReference type="Proteomes" id="UP000318102">
    <property type="component" value="Unassembled WGS sequence"/>
</dbReference>
<dbReference type="OrthoDB" id="2376882at2"/>
<keyword evidence="2" id="KW-1185">Reference proteome</keyword>
<proteinExistence type="predicted"/>
<accession>A0A559IDC2</accession>